<feature type="region of interest" description="Disordered" evidence="8">
    <location>
        <begin position="112"/>
        <end position="147"/>
    </location>
</feature>
<protein>
    <submittedName>
        <fullName evidence="10">Homer protein homolog 2</fullName>
    </submittedName>
</protein>
<sequence>MGEELAFSVKAHVFQIDQQTKKRWLPSSTASIRVAYYHDPNRKTYRIIAIENSKALINSTITANMNFTKTSPKFGQWSDHRANTVYGLGFSSEKDLQQFVEWFSKAKEAARKVVEKKKRKTDEMEKMTSNSSAESKPEQAMASSPPDAATVEEAVVMNGDGRKSASSSEPPPAVSRNGGSADTQLETLRYENNKLKSALASSAQNVKKWEGEMKTLKSNNAKLTAALKESNQHVAEWKERLQQYKDENTQLKQKVSELESGREGAVDKEEHEGLKRDMEELKEVLTAVQLDLEARQSDLAQRDSQLKDTNAQLVDAKTRISELEEENGQLRVKESELEDKLHMATVACRRKLEEAGEGHDQLGQLLQEAIRLHQSLTDNYKL</sequence>
<dbReference type="PANTHER" id="PTHR10918">
    <property type="entry name" value="HOMER"/>
    <property type="match status" value="1"/>
</dbReference>
<proteinExistence type="inferred from homology"/>
<dbReference type="AlphaFoldDB" id="A0AA35W9M7"/>
<evidence type="ECO:0000256" key="2">
    <source>
        <dbReference type="ARBA" id="ARBA00022490"/>
    </source>
</evidence>
<dbReference type="InterPro" id="IPR011993">
    <property type="entry name" value="PH-like_dom_sf"/>
</dbReference>
<dbReference type="FunFam" id="2.30.29.30:FF:000014">
    <property type="entry name" value="Homer homolog 1 (Drosophila)"/>
    <property type="match status" value="1"/>
</dbReference>
<keyword evidence="2" id="KW-0963">Cytoplasm</keyword>
<keyword evidence="3" id="KW-0770">Synapse</keyword>
<dbReference type="CDD" id="cd01206">
    <property type="entry name" value="EVH1_Homer_Vesl"/>
    <property type="match status" value="1"/>
</dbReference>
<feature type="region of interest" description="Disordered" evidence="8">
    <location>
        <begin position="159"/>
        <end position="183"/>
    </location>
</feature>
<comment type="subcellular location">
    <subcellularLocation>
        <location evidence="1">Cytoplasm</location>
    </subcellularLocation>
    <subcellularLocation>
        <location evidence="6">Postsynaptic density</location>
    </subcellularLocation>
</comment>
<evidence type="ECO:0000256" key="4">
    <source>
        <dbReference type="ARBA" id="ARBA00023054"/>
    </source>
</evidence>
<dbReference type="GO" id="GO:0007216">
    <property type="term" value="P:G protein-coupled glutamate receptor signaling pathway"/>
    <property type="evidence" value="ECO:0007669"/>
    <property type="project" value="InterPro"/>
</dbReference>
<dbReference type="InterPro" id="IPR045027">
    <property type="entry name" value="Homer"/>
</dbReference>
<dbReference type="SUPFAM" id="SSF50729">
    <property type="entry name" value="PH domain-like"/>
    <property type="match status" value="1"/>
</dbReference>
<feature type="coiled-coil region" evidence="7">
    <location>
        <begin position="199"/>
        <end position="340"/>
    </location>
</feature>
<evidence type="ECO:0000256" key="3">
    <source>
        <dbReference type="ARBA" id="ARBA00023018"/>
    </source>
</evidence>
<dbReference type="EMBL" id="CASHTH010001248">
    <property type="protein sequence ID" value="CAI8013238.1"/>
    <property type="molecule type" value="Genomic_DNA"/>
</dbReference>
<evidence type="ECO:0000256" key="7">
    <source>
        <dbReference type="SAM" id="Coils"/>
    </source>
</evidence>
<gene>
    <name evidence="10" type="ORF">GBAR_LOCUS8421</name>
</gene>
<evidence type="ECO:0000256" key="8">
    <source>
        <dbReference type="SAM" id="MobiDB-lite"/>
    </source>
</evidence>
<dbReference type="Pfam" id="PF00568">
    <property type="entry name" value="WH1"/>
    <property type="match status" value="1"/>
</dbReference>
<evidence type="ECO:0000313" key="11">
    <source>
        <dbReference type="Proteomes" id="UP001174909"/>
    </source>
</evidence>
<evidence type="ECO:0000256" key="1">
    <source>
        <dbReference type="ARBA" id="ARBA00004496"/>
    </source>
</evidence>
<keyword evidence="4 7" id="KW-0175">Coiled coil</keyword>
<evidence type="ECO:0000259" key="9">
    <source>
        <dbReference type="PROSITE" id="PS50229"/>
    </source>
</evidence>
<organism evidence="10 11">
    <name type="scientific">Geodia barretti</name>
    <name type="common">Barrett's horny sponge</name>
    <dbReference type="NCBI Taxonomy" id="519541"/>
    <lineage>
        <taxon>Eukaryota</taxon>
        <taxon>Metazoa</taxon>
        <taxon>Porifera</taxon>
        <taxon>Demospongiae</taxon>
        <taxon>Heteroscleromorpha</taxon>
        <taxon>Tetractinellida</taxon>
        <taxon>Astrophorina</taxon>
        <taxon>Geodiidae</taxon>
        <taxon>Geodia</taxon>
    </lineage>
</organism>
<dbReference type="Gene3D" id="2.30.29.30">
    <property type="entry name" value="Pleckstrin-homology domain (PH domain)/Phosphotyrosine-binding domain (PTB)"/>
    <property type="match status" value="1"/>
</dbReference>
<dbReference type="InterPro" id="IPR000697">
    <property type="entry name" value="WH1/EVH1_dom"/>
</dbReference>
<evidence type="ECO:0000256" key="6">
    <source>
        <dbReference type="ARBA" id="ARBA00034105"/>
    </source>
</evidence>
<feature type="domain" description="WH1" evidence="9">
    <location>
        <begin position="1"/>
        <end position="110"/>
    </location>
</feature>
<dbReference type="InterPro" id="IPR044100">
    <property type="entry name" value="Homer_EVH1"/>
</dbReference>
<keyword evidence="11" id="KW-1185">Reference proteome</keyword>
<dbReference type="SMART" id="SM00461">
    <property type="entry name" value="WH1"/>
    <property type="match status" value="1"/>
</dbReference>
<evidence type="ECO:0000313" key="10">
    <source>
        <dbReference type="EMBL" id="CAI8013238.1"/>
    </source>
</evidence>
<comment type="similarity">
    <text evidence="5">Belongs to the Homer family.</text>
</comment>
<comment type="caution">
    <text evidence="10">The sequence shown here is derived from an EMBL/GenBank/DDBJ whole genome shotgun (WGS) entry which is preliminary data.</text>
</comment>
<accession>A0AA35W9M7</accession>
<evidence type="ECO:0000256" key="5">
    <source>
        <dbReference type="ARBA" id="ARBA00023606"/>
    </source>
</evidence>
<dbReference type="GO" id="GO:0035256">
    <property type="term" value="F:G protein-coupled glutamate receptor binding"/>
    <property type="evidence" value="ECO:0007669"/>
    <property type="project" value="InterPro"/>
</dbReference>
<dbReference type="Gene3D" id="1.10.287.1490">
    <property type="match status" value="1"/>
</dbReference>
<name>A0AA35W9M7_GEOBA</name>
<dbReference type="PROSITE" id="PS50229">
    <property type="entry name" value="WH1"/>
    <property type="match status" value="1"/>
</dbReference>
<dbReference type="Proteomes" id="UP001174909">
    <property type="component" value="Unassembled WGS sequence"/>
</dbReference>
<dbReference type="GO" id="GO:0005737">
    <property type="term" value="C:cytoplasm"/>
    <property type="evidence" value="ECO:0007669"/>
    <property type="project" value="UniProtKB-SubCell"/>
</dbReference>
<reference evidence="10" key="1">
    <citation type="submission" date="2023-03" db="EMBL/GenBank/DDBJ databases">
        <authorList>
            <person name="Steffen K."/>
            <person name="Cardenas P."/>
        </authorList>
    </citation>
    <scope>NUCLEOTIDE SEQUENCE</scope>
</reference>